<evidence type="ECO:0000313" key="4">
    <source>
        <dbReference type="Proteomes" id="UP000006591"/>
    </source>
</evidence>
<dbReference type="InterPro" id="IPR050466">
    <property type="entry name" value="Carboxylest/Gibb_receptor"/>
</dbReference>
<dbReference type="InterPro" id="IPR013094">
    <property type="entry name" value="AB_hydrolase_3"/>
</dbReference>
<dbReference type="eggNOG" id="KOG1515">
    <property type="taxonomic scope" value="Eukaryota"/>
</dbReference>
<reference evidence="3" key="1">
    <citation type="submission" date="2015-04" db="UniProtKB">
        <authorList>
            <consortium name="EnsemblPlants"/>
        </authorList>
    </citation>
    <scope>IDENTIFICATION</scope>
    <source>
        <strain evidence="3">SL10</strain>
    </source>
</reference>
<evidence type="ECO:0000313" key="3">
    <source>
        <dbReference type="EnsemblPlants" id="ONIVA06G13830.1"/>
    </source>
</evidence>
<feature type="chain" id="PRO_5002362156" description="Alpha/beta hydrolase fold-3 domain-containing protein" evidence="1">
    <location>
        <begin position="27"/>
        <end position="362"/>
    </location>
</feature>
<keyword evidence="4" id="KW-1185">Reference proteome</keyword>
<reference evidence="3" key="2">
    <citation type="submission" date="2018-04" db="EMBL/GenBank/DDBJ databases">
        <title>OnivRS2 (Oryza nivara Reference Sequence Version 2).</title>
        <authorList>
            <person name="Zhang J."/>
            <person name="Kudrna D."/>
            <person name="Lee S."/>
            <person name="Talag J."/>
            <person name="Rajasekar S."/>
            <person name="Welchert J."/>
            <person name="Hsing Y.-I."/>
            <person name="Wing R.A."/>
        </authorList>
    </citation>
    <scope>NUCLEOTIDE SEQUENCE [LARGE SCALE GENOMIC DNA]</scope>
    <source>
        <strain evidence="3">SL10</strain>
    </source>
</reference>
<name>A0A0E0HPI1_ORYNI</name>
<dbReference type="AlphaFoldDB" id="A0A0E0HPI1"/>
<accession>A0A0E0HPI1</accession>
<dbReference type="SUPFAM" id="SSF53474">
    <property type="entry name" value="alpha/beta-Hydrolases"/>
    <property type="match status" value="1"/>
</dbReference>
<dbReference type="GO" id="GO:0016787">
    <property type="term" value="F:hydrolase activity"/>
    <property type="evidence" value="ECO:0007669"/>
    <property type="project" value="InterPro"/>
</dbReference>
<dbReference type="PANTHER" id="PTHR23024:SF517">
    <property type="entry name" value="OS06G0306600 PROTEIN"/>
    <property type="match status" value="1"/>
</dbReference>
<evidence type="ECO:0000256" key="1">
    <source>
        <dbReference type="SAM" id="SignalP"/>
    </source>
</evidence>
<dbReference type="OMA" id="MERADWM"/>
<evidence type="ECO:0000259" key="2">
    <source>
        <dbReference type="Pfam" id="PF07859"/>
    </source>
</evidence>
<dbReference type="Pfam" id="PF07859">
    <property type="entry name" value="Abhydrolase_3"/>
    <property type="match status" value="1"/>
</dbReference>
<feature type="signal peptide" evidence="1">
    <location>
        <begin position="1"/>
        <end position="26"/>
    </location>
</feature>
<dbReference type="InterPro" id="IPR029058">
    <property type="entry name" value="AB_hydrolase_fold"/>
</dbReference>
<dbReference type="Gene3D" id="3.40.50.1820">
    <property type="entry name" value="alpha/beta hydrolase"/>
    <property type="match status" value="1"/>
</dbReference>
<protein>
    <recommendedName>
        <fullName evidence="2">Alpha/beta hydrolase fold-3 domain-containing protein</fullName>
    </recommendedName>
</protein>
<feature type="domain" description="Alpha/beta hydrolase fold-3" evidence="2">
    <location>
        <begin position="101"/>
        <end position="331"/>
    </location>
</feature>
<dbReference type="HOGENOM" id="CLU_012494_22_1_1"/>
<proteinExistence type="predicted"/>
<sequence>MADAHGHRRRVALPCAVRLRLCLLEAAIDATQRRDGAINRPLFSLYDRRAPADPRPDAAGVSSTDVTVDASRGLWARVFTPPAPEHEHSSSSSTTTPRPVIVYFHGGGFAMFSAASRPFDAHCRTLCAGVGAVVVSVDYRLAPEHRFPAAYDDGEAVLRYLATTGLRDEHGVPMDLSACFLAGDSAGGNIAHHVAQRWTTTTTTPATPPPPSDNPVHLAGVILLEPYFGGEERTKAERALEGVAPVVNIRRSDRWWRAFLPEGADRNHPAAHVTGDAGPEPELQEAFPPAMVVVGGLDPLQDWDRRYAGMLRRKGKAVRVVEFPEAIHAFYFFPEFAGDIRKLVGEIRAFVEDSIMSKQSIA</sequence>
<organism evidence="3">
    <name type="scientific">Oryza nivara</name>
    <name type="common">Indian wild rice</name>
    <name type="synonym">Oryza sativa f. spontanea</name>
    <dbReference type="NCBI Taxonomy" id="4536"/>
    <lineage>
        <taxon>Eukaryota</taxon>
        <taxon>Viridiplantae</taxon>
        <taxon>Streptophyta</taxon>
        <taxon>Embryophyta</taxon>
        <taxon>Tracheophyta</taxon>
        <taxon>Spermatophyta</taxon>
        <taxon>Magnoliopsida</taxon>
        <taxon>Liliopsida</taxon>
        <taxon>Poales</taxon>
        <taxon>Poaceae</taxon>
        <taxon>BOP clade</taxon>
        <taxon>Oryzoideae</taxon>
        <taxon>Oryzeae</taxon>
        <taxon>Oryzinae</taxon>
        <taxon>Oryza</taxon>
    </lineage>
</organism>
<dbReference type="Proteomes" id="UP000006591">
    <property type="component" value="Chromosome 6"/>
</dbReference>
<dbReference type="STRING" id="4536.A0A0E0HPI1"/>
<dbReference type="PANTHER" id="PTHR23024">
    <property type="entry name" value="ARYLACETAMIDE DEACETYLASE"/>
    <property type="match status" value="1"/>
</dbReference>
<dbReference type="EnsemblPlants" id="ONIVA06G13830.1">
    <property type="protein sequence ID" value="ONIVA06G13830.1"/>
    <property type="gene ID" value="ONIVA06G13830"/>
</dbReference>
<keyword evidence="1" id="KW-0732">Signal</keyword>
<dbReference type="Gramene" id="ONIVA06G13830.1">
    <property type="protein sequence ID" value="ONIVA06G13830.1"/>
    <property type="gene ID" value="ONIVA06G13830"/>
</dbReference>